<keyword evidence="14 16" id="KW-0472">Membrane</keyword>
<proteinExistence type="inferred from homology"/>
<dbReference type="NCBIfam" id="TIGR01938">
    <property type="entry name" value="nqrC"/>
    <property type="match status" value="1"/>
</dbReference>
<sequence>MERDSFLGTILVALGVCVVCSVLVASSAVLLNGRQEENKLLYKQLNVLRAANLVDKKADLSKEEVDAIIEKRVTTLLVDLEDQTVIEDWKEKYSDFDPRDAANSKELGKEIEGVTPSPGIKRRAKMQFVYEIHAEGDPNKIEQYVLPVSGKGLWSTLYGFLSINADGKTVEGITFYEHAETPGLGGEVENPTWQQKWEGKLAYNDEHEVVIKVIKGSAPSSGPGADTTIDGLSGATITTNGVSNFVQYWLGPDGFGPFLQKQTAGSDL</sequence>
<keyword evidence="6 16" id="KW-0288">FMN</keyword>
<keyword evidence="20" id="KW-1185">Reference proteome</keyword>
<keyword evidence="1 16" id="KW-0813">Transport</keyword>
<name>A0A518AMY4_9BACT</name>
<comment type="similarity">
    <text evidence="16 17">Belongs to the NqrC family.</text>
</comment>
<comment type="subunit">
    <text evidence="16 17">Composed of six subunits; NqrA, NqrB, NqrC, NqrD, NqrE and NqrF.</text>
</comment>
<keyword evidence="12 16" id="KW-0406">Ion transport</keyword>
<keyword evidence="9 16" id="KW-1133">Transmembrane helix</keyword>
<dbReference type="SMART" id="SM00900">
    <property type="entry name" value="FMN_bind"/>
    <property type="match status" value="1"/>
</dbReference>
<reference evidence="19 20" key="1">
    <citation type="submission" date="2019-02" db="EMBL/GenBank/DDBJ databases">
        <title>Deep-cultivation of Planctomycetes and their phenomic and genomic characterization uncovers novel biology.</title>
        <authorList>
            <person name="Wiegand S."/>
            <person name="Jogler M."/>
            <person name="Boedeker C."/>
            <person name="Pinto D."/>
            <person name="Vollmers J."/>
            <person name="Rivas-Marin E."/>
            <person name="Kohn T."/>
            <person name="Peeters S.H."/>
            <person name="Heuer A."/>
            <person name="Rast P."/>
            <person name="Oberbeckmann S."/>
            <person name="Bunk B."/>
            <person name="Jeske O."/>
            <person name="Meyerdierks A."/>
            <person name="Storesund J.E."/>
            <person name="Kallscheuer N."/>
            <person name="Luecker S."/>
            <person name="Lage O.M."/>
            <person name="Pohl T."/>
            <person name="Merkel B.J."/>
            <person name="Hornburger P."/>
            <person name="Mueller R.-W."/>
            <person name="Bruemmer F."/>
            <person name="Labrenz M."/>
            <person name="Spormann A.M."/>
            <person name="Op den Camp H."/>
            <person name="Overmann J."/>
            <person name="Amann R."/>
            <person name="Jetten M.S.M."/>
            <person name="Mascher T."/>
            <person name="Medema M.H."/>
            <person name="Devos D.P."/>
            <person name="Kaster A.-K."/>
            <person name="Ovreas L."/>
            <person name="Rohde M."/>
            <person name="Galperin M.Y."/>
            <person name="Jogler C."/>
        </authorList>
    </citation>
    <scope>NUCLEOTIDE SEQUENCE [LARGE SCALE GENOMIC DNA]</scope>
    <source>
        <strain evidence="19 20">Pan181</strain>
    </source>
</reference>
<keyword evidence="3" id="KW-0997">Cell inner membrane</keyword>
<evidence type="ECO:0000256" key="4">
    <source>
        <dbReference type="ARBA" id="ARBA00022553"/>
    </source>
</evidence>
<evidence type="ECO:0000256" key="12">
    <source>
        <dbReference type="ARBA" id="ARBA00023065"/>
    </source>
</evidence>
<protein>
    <recommendedName>
        <fullName evidence="16 17">Na(+)-translocating NADH-quinone reductase subunit C</fullName>
        <shortName evidence="16 17">Na(+)-NQR subunit C</shortName>
        <shortName evidence="16 17">Na(+)-translocating NQR subunit C</shortName>
        <ecNumber evidence="16 17">7.2.1.1</ecNumber>
    </recommendedName>
    <alternativeName>
        <fullName evidence="16 17">NQR complex subunit C</fullName>
    </alternativeName>
    <alternativeName>
        <fullName evidence="16 17">NQR-1 subunit C</fullName>
    </alternativeName>
</protein>
<evidence type="ECO:0000256" key="6">
    <source>
        <dbReference type="ARBA" id="ARBA00022643"/>
    </source>
</evidence>
<feature type="modified residue" description="FMN phosphoryl threonine" evidence="16">
    <location>
        <position position="236"/>
    </location>
</feature>
<gene>
    <name evidence="16 19" type="primary">nqrC</name>
    <name evidence="19" type="ORF">Pan181_22950</name>
</gene>
<keyword evidence="10 16" id="KW-0520">NAD</keyword>
<keyword evidence="19" id="KW-0560">Oxidoreductase</keyword>
<keyword evidence="11 16" id="KW-0915">Sodium</keyword>
<keyword evidence="7 16" id="KW-0812">Transmembrane</keyword>
<evidence type="ECO:0000313" key="20">
    <source>
        <dbReference type="Proteomes" id="UP000315750"/>
    </source>
</evidence>
<comment type="catalytic activity">
    <reaction evidence="16 17">
        <text>a ubiquinone + n Na(+)(in) + NADH + H(+) = a ubiquinol + n Na(+)(out) + NAD(+)</text>
        <dbReference type="Rhea" id="RHEA:47748"/>
        <dbReference type="Rhea" id="RHEA-COMP:9565"/>
        <dbReference type="Rhea" id="RHEA-COMP:9566"/>
        <dbReference type="ChEBI" id="CHEBI:15378"/>
        <dbReference type="ChEBI" id="CHEBI:16389"/>
        <dbReference type="ChEBI" id="CHEBI:17976"/>
        <dbReference type="ChEBI" id="CHEBI:29101"/>
        <dbReference type="ChEBI" id="CHEBI:57540"/>
        <dbReference type="ChEBI" id="CHEBI:57945"/>
        <dbReference type="EC" id="7.2.1.1"/>
    </reaction>
</comment>
<dbReference type="PANTHER" id="PTHR37838">
    <property type="entry name" value="NA(+)-TRANSLOCATING NADH-QUINONE REDUCTASE SUBUNIT C"/>
    <property type="match status" value="1"/>
</dbReference>
<dbReference type="EC" id="7.2.1.1" evidence="16 17"/>
<dbReference type="PIRSF" id="PIRSF009437">
    <property type="entry name" value="NQR-1_subunit_C"/>
    <property type="match status" value="1"/>
</dbReference>
<evidence type="ECO:0000313" key="19">
    <source>
        <dbReference type="EMBL" id="QDU56092.1"/>
    </source>
</evidence>
<evidence type="ECO:0000256" key="14">
    <source>
        <dbReference type="ARBA" id="ARBA00023136"/>
    </source>
</evidence>
<feature type="transmembrane region" description="Helical" evidence="16">
    <location>
        <begin position="6"/>
        <end position="31"/>
    </location>
</feature>
<organism evidence="19 20">
    <name type="scientific">Aeoliella mucimassa</name>
    <dbReference type="NCBI Taxonomy" id="2527972"/>
    <lineage>
        <taxon>Bacteria</taxon>
        <taxon>Pseudomonadati</taxon>
        <taxon>Planctomycetota</taxon>
        <taxon>Planctomycetia</taxon>
        <taxon>Pirellulales</taxon>
        <taxon>Lacipirellulaceae</taxon>
        <taxon>Aeoliella</taxon>
    </lineage>
</organism>
<dbReference type="NCBIfam" id="NF003749">
    <property type="entry name" value="PRK05346.1-5"/>
    <property type="match status" value="1"/>
</dbReference>
<accession>A0A518AMY4</accession>
<evidence type="ECO:0000256" key="10">
    <source>
        <dbReference type="ARBA" id="ARBA00023027"/>
    </source>
</evidence>
<evidence type="ECO:0000256" key="11">
    <source>
        <dbReference type="ARBA" id="ARBA00023053"/>
    </source>
</evidence>
<evidence type="ECO:0000256" key="8">
    <source>
        <dbReference type="ARBA" id="ARBA00022967"/>
    </source>
</evidence>
<evidence type="ECO:0000256" key="5">
    <source>
        <dbReference type="ARBA" id="ARBA00022630"/>
    </source>
</evidence>
<dbReference type="GO" id="GO:0006814">
    <property type="term" value="P:sodium ion transport"/>
    <property type="evidence" value="ECO:0007669"/>
    <property type="project" value="UniProtKB-UniRule"/>
</dbReference>
<dbReference type="KEGG" id="amuc:Pan181_22950"/>
<dbReference type="EMBL" id="CP036278">
    <property type="protein sequence ID" value="QDU56092.1"/>
    <property type="molecule type" value="Genomic_DNA"/>
</dbReference>
<dbReference type="PANTHER" id="PTHR37838:SF1">
    <property type="entry name" value="NA(+)-TRANSLOCATING NADH-QUINONE REDUCTASE SUBUNIT C"/>
    <property type="match status" value="1"/>
</dbReference>
<keyword evidence="8 16" id="KW-1278">Translocase</keyword>
<evidence type="ECO:0000256" key="16">
    <source>
        <dbReference type="HAMAP-Rule" id="MF_00427"/>
    </source>
</evidence>
<dbReference type="GO" id="GO:0010181">
    <property type="term" value="F:FMN binding"/>
    <property type="evidence" value="ECO:0007669"/>
    <property type="project" value="UniProtKB-UniRule"/>
</dbReference>
<keyword evidence="4 16" id="KW-0597">Phosphoprotein</keyword>
<dbReference type="InterPro" id="IPR010204">
    <property type="entry name" value="NqrC"/>
</dbReference>
<comment type="subcellular location">
    <subcellularLocation>
        <location evidence="16">Cell membrane</location>
        <topology evidence="16">Single-pass membrane protein</topology>
    </subcellularLocation>
</comment>
<evidence type="ECO:0000256" key="15">
    <source>
        <dbReference type="ARBA" id="ARBA00023201"/>
    </source>
</evidence>
<dbReference type="GO" id="GO:0005886">
    <property type="term" value="C:plasma membrane"/>
    <property type="evidence" value="ECO:0007669"/>
    <property type="project" value="UniProtKB-SubCell"/>
</dbReference>
<comment type="function">
    <text evidence="16">NQR complex catalyzes the reduction of ubiquinone-1 to ubiquinol by two successive reactions, coupled with the transport of Na(+) ions from the cytoplasm to the periplasm. NqrA to NqrE are probably involved in the second step, the conversion of ubisemiquinone to ubiquinol.</text>
</comment>
<evidence type="ECO:0000256" key="9">
    <source>
        <dbReference type="ARBA" id="ARBA00022989"/>
    </source>
</evidence>
<dbReference type="AlphaFoldDB" id="A0A518AMY4"/>
<evidence type="ECO:0000256" key="17">
    <source>
        <dbReference type="PIRNR" id="PIRNR009437"/>
    </source>
</evidence>
<comment type="cofactor">
    <cofactor evidence="16 17">
        <name>FMN</name>
        <dbReference type="ChEBI" id="CHEBI:58210"/>
    </cofactor>
</comment>
<dbReference type="OrthoDB" id="9794010at2"/>
<feature type="domain" description="FMN-binding" evidence="18">
    <location>
        <begin position="152"/>
        <end position="253"/>
    </location>
</feature>
<evidence type="ECO:0000256" key="3">
    <source>
        <dbReference type="ARBA" id="ARBA00022519"/>
    </source>
</evidence>
<dbReference type="Proteomes" id="UP000315750">
    <property type="component" value="Chromosome"/>
</dbReference>
<evidence type="ECO:0000256" key="2">
    <source>
        <dbReference type="ARBA" id="ARBA00022475"/>
    </source>
</evidence>
<keyword evidence="13 16" id="KW-0830">Ubiquinone</keyword>
<dbReference type="InterPro" id="IPR007329">
    <property type="entry name" value="FMN-bd"/>
</dbReference>
<dbReference type="GO" id="GO:0016655">
    <property type="term" value="F:oxidoreductase activity, acting on NAD(P)H, quinone or similar compound as acceptor"/>
    <property type="evidence" value="ECO:0007669"/>
    <property type="project" value="UniProtKB-UniRule"/>
</dbReference>
<keyword evidence="15 16" id="KW-0739">Sodium transport</keyword>
<dbReference type="HAMAP" id="MF_00427">
    <property type="entry name" value="NqrC"/>
    <property type="match status" value="1"/>
</dbReference>
<keyword evidence="5 16" id="KW-0285">Flavoprotein</keyword>
<comment type="caution">
    <text evidence="16">Lacks conserved residue(s) required for the propagation of feature annotation.</text>
</comment>
<keyword evidence="2 16" id="KW-1003">Cell membrane</keyword>
<evidence type="ECO:0000256" key="7">
    <source>
        <dbReference type="ARBA" id="ARBA00022692"/>
    </source>
</evidence>
<evidence type="ECO:0000256" key="1">
    <source>
        <dbReference type="ARBA" id="ARBA00022448"/>
    </source>
</evidence>
<dbReference type="Pfam" id="PF04205">
    <property type="entry name" value="FMN_bind"/>
    <property type="match status" value="1"/>
</dbReference>
<evidence type="ECO:0000256" key="13">
    <source>
        <dbReference type="ARBA" id="ARBA00023075"/>
    </source>
</evidence>
<evidence type="ECO:0000259" key="18">
    <source>
        <dbReference type="SMART" id="SM00900"/>
    </source>
</evidence>
<dbReference type="RefSeq" id="WP_145246850.1">
    <property type="nucleotide sequence ID" value="NZ_CP036278.1"/>
</dbReference>